<protein>
    <submittedName>
        <fullName evidence="1">Uncharacterized protein</fullName>
    </submittedName>
</protein>
<name>A0ACB8RA36_9AGAM</name>
<sequence>MASQGAEMWPSRHTACAPQRPLQFTRWVPKRAAWPCARRVHHLRSPCAAPHVVLPPSAHIPCERSCRRRWPVHARAAPITEPPLSPVAPVDGTAHPPWRGAARDAPPSSLMRRVQDVRRSCYARRRPETCCVGPAVSRLFSPSSLQACGTILIRPGTARPEPHRATRRRFALFRQTVRLVQYVRRARCRSGQVACR</sequence>
<accession>A0ACB8RA36</accession>
<comment type="caution">
    <text evidence="1">The sequence shown here is derived from an EMBL/GenBank/DDBJ whole genome shotgun (WGS) entry which is preliminary data.</text>
</comment>
<proteinExistence type="predicted"/>
<reference evidence="1" key="2">
    <citation type="journal article" date="2022" name="New Phytol.">
        <title>Evolutionary transition to the ectomycorrhizal habit in the genomes of a hyperdiverse lineage of mushroom-forming fungi.</title>
        <authorList>
            <person name="Looney B."/>
            <person name="Miyauchi S."/>
            <person name="Morin E."/>
            <person name="Drula E."/>
            <person name="Courty P.E."/>
            <person name="Kohler A."/>
            <person name="Kuo A."/>
            <person name="LaButti K."/>
            <person name="Pangilinan J."/>
            <person name="Lipzen A."/>
            <person name="Riley R."/>
            <person name="Andreopoulos W."/>
            <person name="He G."/>
            <person name="Johnson J."/>
            <person name="Nolan M."/>
            <person name="Tritt A."/>
            <person name="Barry K.W."/>
            <person name="Grigoriev I.V."/>
            <person name="Nagy L.G."/>
            <person name="Hibbett D."/>
            <person name="Henrissat B."/>
            <person name="Matheny P.B."/>
            <person name="Labbe J."/>
            <person name="Martin F.M."/>
        </authorList>
    </citation>
    <scope>NUCLEOTIDE SEQUENCE</scope>
    <source>
        <strain evidence="1">FP105234-sp</strain>
    </source>
</reference>
<reference evidence="1" key="1">
    <citation type="submission" date="2021-02" db="EMBL/GenBank/DDBJ databases">
        <authorList>
            <consortium name="DOE Joint Genome Institute"/>
            <person name="Ahrendt S."/>
            <person name="Looney B.P."/>
            <person name="Miyauchi S."/>
            <person name="Morin E."/>
            <person name="Drula E."/>
            <person name="Courty P.E."/>
            <person name="Chicoki N."/>
            <person name="Fauchery L."/>
            <person name="Kohler A."/>
            <person name="Kuo A."/>
            <person name="Labutti K."/>
            <person name="Pangilinan J."/>
            <person name="Lipzen A."/>
            <person name="Riley R."/>
            <person name="Andreopoulos W."/>
            <person name="He G."/>
            <person name="Johnson J."/>
            <person name="Barry K.W."/>
            <person name="Grigoriev I.V."/>
            <person name="Nagy L."/>
            <person name="Hibbett D."/>
            <person name="Henrissat B."/>
            <person name="Matheny P.B."/>
            <person name="Labbe J."/>
            <person name="Martin F."/>
        </authorList>
    </citation>
    <scope>NUCLEOTIDE SEQUENCE</scope>
    <source>
        <strain evidence="1">FP105234-sp</strain>
    </source>
</reference>
<dbReference type="EMBL" id="MU276147">
    <property type="protein sequence ID" value="KAI0041064.1"/>
    <property type="molecule type" value="Genomic_DNA"/>
</dbReference>
<gene>
    <name evidence="1" type="ORF">FA95DRAFT_780982</name>
</gene>
<keyword evidence="2" id="KW-1185">Reference proteome</keyword>
<evidence type="ECO:0000313" key="1">
    <source>
        <dbReference type="EMBL" id="KAI0041064.1"/>
    </source>
</evidence>
<evidence type="ECO:0000313" key="2">
    <source>
        <dbReference type="Proteomes" id="UP000814033"/>
    </source>
</evidence>
<dbReference type="Proteomes" id="UP000814033">
    <property type="component" value="Unassembled WGS sequence"/>
</dbReference>
<organism evidence="1 2">
    <name type="scientific">Auriscalpium vulgare</name>
    <dbReference type="NCBI Taxonomy" id="40419"/>
    <lineage>
        <taxon>Eukaryota</taxon>
        <taxon>Fungi</taxon>
        <taxon>Dikarya</taxon>
        <taxon>Basidiomycota</taxon>
        <taxon>Agaricomycotina</taxon>
        <taxon>Agaricomycetes</taxon>
        <taxon>Russulales</taxon>
        <taxon>Auriscalpiaceae</taxon>
        <taxon>Auriscalpium</taxon>
    </lineage>
</organism>